<evidence type="ECO:0000256" key="7">
    <source>
        <dbReference type="SAM" id="Phobius"/>
    </source>
</evidence>
<evidence type="ECO:0000313" key="8">
    <source>
        <dbReference type="EMBL" id="SBS86264.1"/>
    </source>
</evidence>
<reference evidence="9" key="1">
    <citation type="submission" date="2016-05" db="EMBL/GenBank/DDBJ databases">
        <authorList>
            <person name="Naeem Raeece"/>
        </authorList>
    </citation>
    <scope>NUCLEOTIDE SEQUENCE [LARGE SCALE GENOMIC DNA]</scope>
</reference>
<keyword evidence="3 7" id="KW-0812">Transmembrane</keyword>
<protein>
    <submittedName>
        <fullName evidence="8">Protein transport protein YIP1, putative</fullName>
    </submittedName>
</protein>
<accession>A0A1A8W542</accession>
<evidence type="ECO:0000256" key="3">
    <source>
        <dbReference type="ARBA" id="ARBA00022692"/>
    </source>
</evidence>
<dbReference type="EMBL" id="FLQU01000482">
    <property type="protein sequence ID" value="SBS86264.1"/>
    <property type="molecule type" value="Genomic_DNA"/>
</dbReference>
<dbReference type="Proteomes" id="UP000078560">
    <property type="component" value="Unassembled WGS sequence"/>
</dbReference>
<evidence type="ECO:0000256" key="1">
    <source>
        <dbReference type="ARBA" id="ARBA00004141"/>
    </source>
</evidence>
<dbReference type="GO" id="GO:0016020">
    <property type="term" value="C:membrane"/>
    <property type="evidence" value="ECO:0007669"/>
    <property type="project" value="UniProtKB-SubCell"/>
</dbReference>
<gene>
    <name evidence="8" type="ORF">POVCU2_0036160</name>
</gene>
<feature type="region of interest" description="Disordered" evidence="6">
    <location>
        <begin position="58"/>
        <end position="112"/>
    </location>
</feature>
<name>A0A1A8W542_PLAOA</name>
<evidence type="ECO:0000256" key="2">
    <source>
        <dbReference type="ARBA" id="ARBA00010596"/>
    </source>
</evidence>
<dbReference type="AlphaFoldDB" id="A0A1A8W542"/>
<dbReference type="GO" id="GO:0006888">
    <property type="term" value="P:endoplasmic reticulum to Golgi vesicle-mediated transport"/>
    <property type="evidence" value="ECO:0007669"/>
    <property type="project" value="InterPro"/>
</dbReference>
<feature type="compositionally biased region" description="Basic and acidic residues" evidence="6">
    <location>
        <begin position="58"/>
        <end position="79"/>
    </location>
</feature>
<dbReference type="GO" id="GO:0005802">
    <property type="term" value="C:trans-Golgi network"/>
    <property type="evidence" value="ECO:0007669"/>
    <property type="project" value="TreeGrafter"/>
</dbReference>
<evidence type="ECO:0000313" key="9">
    <source>
        <dbReference type="Proteomes" id="UP000078560"/>
    </source>
</evidence>
<dbReference type="PANTHER" id="PTHR21236:SF2">
    <property type="entry name" value="PROTEIN YIPF"/>
    <property type="match status" value="1"/>
</dbReference>
<feature type="region of interest" description="Disordered" evidence="6">
    <location>
        <begin position="189"/>
        <end position="210"/>
    </location>
</feature>
<organism evidence="8 9">
    <name type="scientific">Plasmodium ovale curtisi</name>
    <dbReference type="NCBI Taxonomy" id="864141"/>
    <lineage>
        <taxon>Eukaryota</taxon>
        <taxon>Sar</taxon>
        <taxon>Alveolata</taxon>
        <taxon>Apicomplexa</taxon>
        <taxon>Aconoidasida</taxon>
        <taxon>Haemosporida</taxon>
        <taxon>Plasmodiidae</taxon>
        <taxon>Plasmodium</taxon>
        <taxon>Plasmodium (Plasmodium)</taxon>
    </lineage>
</organism>
<evidence type="ECO:0000256" key="4">
    <source>
        <dbReference type="ARBA" id="ARBA00022989"/>
    </source>
</evidence>
<dbReference type="InterPro" id="IPR045231">
    <property type="entry name" value="Yip1/4-like"/>
</dbReference>
<keyword evidence="5 7" id="KW-0472">Membrane</keyword>
<evidence type="ECO:0000256" key="6">
    <source>
        <dbReference type="SAM" id="MobiDB-lite"/>
    </source>
</evidence>
<comment type="subcellular location">
    <subcellularLocation>
        <location evidence="1">Membrane</location>
        <topology evidence="1">Multi-pass membrane protein</topology>
    </subcellularLocation>
</comment>
<dbReference type="GO" id="GO:0048280">
    <property type="term" value="P:vesicle fusion with Golgi apparatus"/>
    <property type="evidence" value="ECO:0007669"/>
    <property type="project" value="TreeGrafter"/>
</dbReference>
<comment type="similarity">
    <text evidence="2">Belongs to the YIP1 family.</text>
</comment>
<sequence length="356" mass="40529">MKKEEEEKKQKEEENYVNPSYNCNCTIYSLYVEILLNLKLTSPKYIDKGSNIKLVKEVQGRREKGEAEKRKSGKAEKRKTMSYYSQRITNRVNNRNDNDDLNAASGEQSLGNPYLNKKIYENNYKPGNLIPSAPFENSSYQNNPIMTKNVNYINNNSNKGNVVTSPFGNHLNIDGDINKKGDAFFSNHNTSNKHKTCQNENKQDDDEDAEDELPLLEELGINFDLIAKRMKSVFMFYKIDHTLFENSDLSGPLIIVLSLGFILLLVRNGEKSRKREVGKKVNRRNSEIVKKPDFRSVSHNKYAGVCTAAVGYSIEEGILHFLFLHILVSPNGISLFRSGTLKREGNVFSSHAPPFV</sequence>
<feature type="transmembrane region" description="Helical" evidence="7">
    <location>
        <begin position="249"/>
        <end position="266"/>
    </location>
</feature>
<dbReference type="PANTHER" id="PTHR21236">
    <property type="entry name" value="GOLGI MEMBRANE PROTEIN YIP1"/>
    <property type="match status" value="1"/>
</dbReference>
<evidence type="ECO:0000256" key="5">
    <source>
        <dbReference type="ARBA" id="ARBA00023136"/>
    </source>
</evidence>
<proteinExistence type="inferred from homology"/>
<keyword evidence="4 7" id="KW-1133">Transmembrane helix</keyword>